<dbReference type="Proteomes" id="UP001165293">
    <property type="component" value="Unassembled WGS sequence"/>
</dbReference>
<proteinExistence type="predicted"/>
<dbReference type="Pfam" id="PF18950">
    <property type="entry name" value="DUF5694"/>
    <property type="match status" value="1"/>
</dbReference>
<organism evidence="2 3">
    <name type="scientific">Noviluteimonas lactosilytica</name>
    <dbReference type="NCBI Taxonomy" id="2888523"/>
    <lineage>
        <taxon>Bacteria</taxon>
        <taxon>Pseudomonadati</taxon>
        <taxon>Pseudomonadota</taxon>
        <taxon>Gammaproteobacteria</taxon>
        <taxon>Lysobacterales</taxon>
        <taxon>Lysobacteraceae</taxon>
        <taxon>Noviluteimonas</taxon>
    </lineage>
</organism>
<keyword evidence="1" id="KW-0732">Signal</keyword>
<dbReference type="RefSeq" id="WP_230526768.1">
    <property type="nucleotide sequence ID" value="NZ_JAJGAK010000001.1"/>
</dbReference>
<gene>
    <name evidence="2" type="ORF">LK996_09065</name>
</gene>
<evidence type="ECO:0000313" key="3">
    <source>
        <dbReference type="Proteomes" id="UP001165293"/>
    </source>
</evidence>
<comment type="caution">
    <text evidence="2">The sequence shown here is derived from an EMBL/GenBank/DDBJ whole genome shotgun (WGS) entry which is preliminary data.</text>
</comment>
<protein>
    <submittedName>
        <fullName evidence="2">DUF5694 domain-containing protein</fullName>
    </submittedName>
</protein>
<feature type="chain" id="PRO_5047252941" evidence="1">
    <location>
        <begin position="26"/>
        <end position="286"/>
    </location>
</feature>
<evidence type="ECO:0000313" key="2">
    <source>
        <dbReference type="EMBL" id="MCC8363224.1"/>
    </source>
</evidence>
<feature type="signal peptide" evidence="1">
    <location>
        <begin position="1"/>
        <end position="25"/>
    </location>
</feature>
<dbReference type="EMBL" id="JAJGAK010000001">
    <property type="protein sequence ID" value="MCC8363224.1"/>
    <property type="molecule type" value="Genomic_DNA"/>
</dbReference>
<dbReference type="InterPro" id="IPR043749">
    <property type="entry name" value="DUF5694"/>
</dbReference>
<sequence>MRNRHGRVATALAVAAFMASFTSLAAPPTDPQPDADFLLVGSFHMNNPGHDVHNTKVDDVLAEKRQREIAEVAGLIARFKPTKIMVEADTTSQAKLDADFTASCHGKRAMTRNEVEQLGFRIACEQKLPGVVAVDWNELGPIKSEDSVDYIAAIERHGQQAQREEHLRIGKALNDEDQRTLAQGTIGDALLRLNSPEWLRANARAYFRIGLYGTAQDPIGANWDMLWYGRNLAIFNNIVRATKPGDRVLVIYGAGHGNWLRQLASDSGKYRVQDTTRWLQAGTPAE</sequence>
<accession>A0ABS8JHZ3</accession>
<keyword evidence="3" id="KW-1185">Reference proteome</keyword>
<name>A0ABS8JHZ3_9GAMM</name>
<reference evidence="2" key="1">
    <citation type="submission" date="2021-10" db="EMBL/GenBank/DDBJ databases">
        <authorList>
            <person name="Lyu M."/>
            <person name="Wang X."/>
            <person name="Meng X."/>
            <person name="Xu K."/>
        </authorList>
    </citation>
    <scope>NUCLEOTIDE SEQUENCE</scope>
    <source>
        <strain evidence="2">A6</strain>
    </source>
</reference>
<evidence type="ECO:0000256" key="1">
    <source>
        <dbReference type="SAM" id="SignalP"/>
    </source>
</evidence>